<sequence>MSAPGFDPAIVSDASALQRAAADPDYCVFVEANAGSGKTRVLVDRVARLLLRGAAPERILCVTFTKAAAGEMQTRLFRKLGEWSTLPAPALAAELDSLDPEAAGDRDALAKARRLFARALETPGGLKIQTLHAYCERLLRQFPLEAGLPPGFETQEEAESKRLQLECLLTLYARAEAEPAGPVAKAIAVLLASVGPGAPDTLAAFAIARRHELARALRDAGSVQALMDVASAALGVPASLTEAAAKADGWLEAERGALEAAHSALASSKAKSDLEMAGLLENALNAAHVHPVAAFDAYCGFLLTGKGEIRKRFFTKALGDTYKILRTLYGEEGSEIHRMVDEVLPRVRAARANTLTRAGIHLACELVGLYAQRLSGRRKADFSDLVERARALLKDSEARDWTLYKLDRGLAHVLVDEAQDTAPAQWEVVEALTEEFFAGAGGMGSEQGRTVFCVGDEKQSIYSFQGADPIRFINERVLLEARCEGAGIGFRRPPLDVSFRSSAEVLHAVDLAFEAEEAALSAPERKDMTGRLEHKLLMADPETSRERQPIAFHRYGGHRAARKDTPGCVEIWPAVPKPETPEEESLDLKPVDAARTDSARNQLAEAVAQEIADILKRGDRVWEEGRPAWHARPAGPGDILVLVRKRGGLFEEIIRRLKLKAVPVAGADRMTLTDQLVVEDLLSLARFALLPEDDLSLAEILKSPAFHAVGRDPAIDDDALFDLSRRPERRLWDKLRNSDDPRFAEAREALDRARARVDADAPYAFFASFLFEASATGESRLARIYARLGEEARDPVEEFLNRALAHEREGAPSLAKFVAAMESEASEIKREMEGASGQVRVMTVHGAKGLEAPIVFLPDTTQLPSNRGTALYPHREAGLIWAPDAKDAPALVEALREEDELRTEGEYVRLLYVALTRARDRLVVCGHAHGHGKIDPGSWYDRLNHAWAGEGWDEAESAIHAVAAQYGWDCPPARRYGEAPPALGAARIAEAGPLALPAWAKAMAPQEPHAPRSVAPSRLIEDEEGGFEPASLSPLAPGGQARFKRGALIHKLLQTLPDLAPGRREASARRYLEAQTDLPPEQREEILAETLAVLSDERFAPIFAPGSRAEVAITGQAPGLPAGVTVNGQIDRLVITDHEVLIVDYKTNRPPPTEAEKVAPVYLAQMAAYRALLRVLHPGKPVRCALLWTDGPRLMELPDPLLDRALARASRPAPA</sequence>
<evidence type="ECO:0000256" key="10">
    <source>
        <dbReference type="ARBA" id="ARBA00023235"/>
    </source>
</evidence>
<dbReference type="Gene3D" id="3.40.50.300">
    <property type="entry name" value="P-loop containing nucleotide triphosphate hydrolases"/>
    <property type="match status" value="4"/>
</dbReference>
<dbReference type="GO" id="GO:0000725">
    <property type="term" value="P:recombinational repair"/>
    <property type="evidence" value="ECO:0007669"/>
    <property type="project" value="TreeGrafter"/>
</dbReference>
<dbReference type="GO" id="GO:0033202">
    <property type="term" value="C:DNA helicase complex"/>
    <property type="evidence" value="ECO:0007669"/>
    <property type="project" value="TreeGrafter"/>
</dbReference>
<evidence type="ECO:0000256" key="2">
    <source>
        <dbReference type="ARBA" id="ARBA00022741"/>
    </source>
</evidence>
<feature type="binding site" evidence="15">
    <location>
        <begin position="32"/>
        <end position="39"/>
    </location>
    <ligand>
        <name>ATP</name>
        <dbReference type="ChEBI" id="CHEBI:30616"/>
    </ligand>
</feature>
<keyword evidence="10" id="KW-0413">Isomerase</keyword>
<dbReference type="RefSeq" id="WP_135995030.1">
    <property type="nucleotide sequence ID" value="NZ_CP071057.1"/>
</dbReference>
<dbReference type="GO" id="GO:0043138">
    <property type="term" value="F:3'-5' DNA helicase activity"/>
    <property type="evidence" value="ECO:0007669"/>
    <property type="project" value="UniProtKB-EC"/>
</dbReference>
<dbReference type="SUPFAM" id="SSF52980">
    <property type="entry name" value="Restriction endonuclease-like"/>
    <property type="match status" value="1"/>
</dbReference>
<feature type="domain" description="UvrD-like helicase ATP-binding" evidence="16">
    <location>
        <begin position="11"/>
        <end position="502"/>
    </location>
</feature>
<keyword evidence="3" id="KW-0227">DNA damage</keyword>
<dbReference type="GO" id="GO:0005829">
    <property type="term" value="C:cytosol"/>
    <property type="evidence" value="ECO:0007669"/>
    <property type="project" value="TreeGrafter"/>
</dbReference>
<dbReference type="InterPro" id="IPR014017">
    <property type="entry name" value="DNA_helicase_UvrD-like_C"/>
</dbReference>
<evidence type="ECO:0000313" key="19">
    <source>
        <dbReference type="Proteomes" id="UP000308054"/>
    </source>
</evidence>
<dbReference type="PANTHER" id="PTHR11070:SF2">
    <property type="entry name" value="ATP-DEPENDENT DNA HELICASE SRS2"/>
    <property type="match status" value="1"/>
</dbReference>
<dbReference type="InterPro" id="IPR011604">
    <property type="entry name" value="PDDEXK-like_dom_sf"/>
</dbReference>
<name>A0A4S2H5G7_9PROT</name>
<keyword evidence="7 15" id="KW-0067">ATP-binding</keyword>
<dbReference type="OrthoDB" id="9810135at2"/>
<organism evidence="18 19">
    <name type="scientific">Marinicauda algicola</name>
    <dbReference type="NCBI Taxonomy" id="2029849"/>
    <lineage>
        <taxon>Bacteria</taxon>
        <taxon>Pseudomonadati</taxon>
        <taxon>Pseudomonadota</taxon>
        <taxon>Alphaproteobacteria</taxon>
        <taxon>Maricaulales</taxon>
        <taxon>Maricaulaceae</taxon>
        <taxon>Marinicauda</taxon>
    </lineage>
</organism>
<evidence type="ECO:0000256" key="14">
    <source>
        <dbReference type="ARBA" id="ARBA00048988"/>
    </source>
</evidence>
<comment type="caution">
    <text evidence="18">The sequence shown here is derived from an EMBL/GenBank/DDBJ whole genome shotgun (WGS) entry which is preliminary data.</text>
</comment>
<evidence type="ECO:0000256" key="3">
    <source>
        <dbReference type="ARBA" id="ARBA00022763"/>
    </source>
</evidence>
<proteinExistence type="predicted"/>
<keyword evidence="2 15" id="KW-0547">Nucleotide-binding</keyword>
<protein>
    <recommendedName>
        <fullName evidence="12">DNA 3'-5' helicase</fullName>
        <ecNumber evidence="12">5.6.2.4</ecNumber>
    </recommendedName>
    <alternativeName>
        <fullName evidence="13">DNA 3'-5' helicase II</fullName>
    </alternativeName>
</protein>
<evidence type="ECO:0000256" key="15">
    <source>
        <dbReference type="PROSITE-ProRule" id="PRU00560"/>
    </source>
</evidence>
<evidence type="ECO:0000256" key="5">
    <source>
        <dbReference type="ARBA" id="ARBA00022806"/>
    </source>
</evidence>
<evidence type="ECO:0000313" key="18">
    <source>
        <dbReference type="EMBL" id="TGY90532.1"/>
    </source>
</evidence>
<dbReference type="InterPro" id="IPR014016">
    <property type="entry name" value="UvrD-like_ATP-bd"/>
</dbReference>
<keyword evidence="6" id="KW-0269">Exonuclease</keyword>
<reference evidence="18 19" key="1">
    <citation type="journal article" date="2017" name="Int. J. Syst. Evol. Microbiol.">
        <title>Marinicauda algicola sp. nov., isolated from a marine red alga Rhodosorus marinus.</title>
        <authorList>
            <person name="Jeong S.E."/>
            <person name="Jeon S.H."/>
            <person name="Chun B.H."/>
            <person name="Kim D.W."/>
            <person name="Jeon C.O."/>
        </authorList>
    </citation>
    <scope>NUCLEOTIDE SEQUENCE [LARGE SCALE GENOMIC DNA]</scope>
    <source>
        <strain evidence="18 19">JCM 31718</strain>
    </source>
</reference>
<dbReference type="Pfam" id="PF00580">
    <property type="entry name" value="UvrD-helicase"/>
    <property type="match status" value="1"/>
</dbReference>
<evidence type="ECO:0000256" key="7">
    <source>
        <dbReference type="ARBA" id="ARBA00022840"/>
    </source>
</evidence>
<dbReference type="PROSITE" id="PS51198">
    <property type="entry name" value="UVRD_HELICASE_ATP_BIND"/>
    <property type="match status" value="1"/>
</dbReference>
<evidence type="ECO:0000256" key="9">
    <source>
        <dbReference type="ARBA" id="ARBA00023204"/>
    </source>
</evidence>
<evidence type="ECO:0000256" key="8">
    <source>
        <dbReference type="ARBA" id="ARBA00023125"/>
    </source>
</evidence>
<dbReference type="EC" id="5.6.2.4" evidence="12"/>
<evidence type="ECO:0000259" key="17">
    <source>
        <dbReference type="PROSITE" id="PS51217"/>
    </source>
</evidence>
<dbReference type="Pfam" id="PF12705">
    <property type="entry name" value="PDDEXK_1"/>
    <property type="match status" value="1"/>
</dbReference>
<comment type="catalytic activity">
    <reaction evidence="11">
        <text>Couples ATP hydrolysis with the unwinding of duplex DNA by translocating in the 3'-5' direction.</text>
        <dbReference type="EC" id="5.6.2.4"/>
    </reaction>
</comment>
<dbReference type="EMBL" id="SRXW01000001">
    <property type="protein sequence ID" value="TGY90532.1"/>
    <property type="molecule type" value="Genomic_DNA"/>
</dbReference>
<dbReference type="GO" id="GO:0005524">
    <property type="term" value="F:ATP binding"/>
    <property type="evidence" value="ECO:0007669"/>
    <property type="project" value="UniProtKB-UniRule"/>
</dbReference>
<evidence type="ECO:0000256" key="11">
    <source>
        <dbReference type="ARBA" id="ARBA00034617"/>
    </source>
</evidence>
<dbReference type="PANTHER" id="PTHR11070">
    <property type="entry name" value="UVRD / RECB / PCRA DNA HELICASE FAMILY MEMBER"/>
    <property type="match status" value="1"/>
</dbReference>
<dbReference type="Pfam" id="PF13361">
    <property type="entry name" value="UvrD_C"/>
    <property type="match status" value="1"/>
</dbReference>
<dbReference type="AlphaFoldDB" id="A0A4S2H5G7"/>
<dbReference type="Gene3D" id="3.90.320.10">
    <property type="match status" value="1"/>
</dbReference>
<dbReference type="PROSITE" id="PS51217">
    <property type="entry name" value="UVRD_HELICASE_CTER"/>
    <property type="match status" value="1"/>
</dbReference>
<evidence type="ECO:0000256" key="6">
    <source>
        <dbReference type="ARBA" id="ARBA00022839"/>
    </source>
</evidence>
<keyword evidence="1" id="KW-0540">Nuclease</keyword>
<keyword evidence="5 15" id="KW-0347">Helicase</keyword>
<evidence type="ECO:0000259" key="16">
    <source>
        <dbReference type="PROSITE" id="PS51198"/>
    </source>
</evidence>
<gene>
    <name evidence="18" type="ORF">E5163_05265</name>
</gene>
<keyword evidence="19" id="KW-1185">Reference proteome</keyword>
<comment type="catalytic activity">
    <reaction evidence="14">
        <text>ATP + H2O = ADP + phosphate + H(+)</text>
        <dbReference type="Rhea" id="RHEA:13065"/>
        <dbReference type="ChEBI" id="CHEBI:15377"/>
        <dbReference type="ChEBI" id="CHEBI:15378"/>
        <dbReference type="ChEBI" id="CHEBI:30616"/>
        <dbReference type="ChEBI" id="CHEBI:43474"/>
        <dbReference type="ChEBI" id="CHEBI:456216"/>
        <dbReference type="EC" id="5.6.2.4"/>
    </reaction>
</comment>
<dbReference type="GO" id="GO:0004527">
    <property type="term" value="F:exonuclease activity"/>
    <property type="evidence" value="ECO:0007669"/>
    <property type="project" value="UniProtKB-KW"/>
</dbReference>
<dbReference type="InterPro" id="IPR038726">
    <property type="entry name" value="PDDEXK_AddAB-type"/>
</dbReference>
<dbReference type="SUPFAM" id="SSF52540">
    <property type="entry name" value="P-loop containing nucleoside triphosphate hydrolases"/>
    <property type="match status" value="1"/>
</dbReference>
<dbReference type="InterPro" id="IPR000212">
    <property type="entry name" value="DNA_helicase_UvrD/REP"/>
</dbReference>
<accession>A0A4S2H5G7</accession>
<dbReference type="GO" id="GO:0003677">
    <property type="term" value="F:DNA binding"/>
    <property type="evidence" value="ECO:0007669"/>
    <property type="project" value="UniProtKB-KW"/>
</dbReference>
<dbReference type="Proteomes" id="UP000308054">
    <property type="component" value="Unassembled WGS sequence"/>
</dbReference>
<evidence type="ECO:0000256" key="13">
    <source>
        <dbReference type="ARBA" id="ARBA00034923"/>
    </source>
</evidence>
<evidence type="ECO:0000256" key="1">
    <source>
        <dbReference type="ARBA" id="ARBA00022722"/>
    </source>
</evidence>
<evidence type="ECO:0000256" key="4">
    <source>
        <dbReference type="ARBA" id="ARBA00022801"/>
    </source>
</evidence>
<keyword evidence="8" id="KW-0238">DNA-binding</keyword>
<dbReference type="InterPro" id="IPR011335">
    <property type="entry name" value="Restrct_endonuc-II-like"/>
</dbReference>
<dbReference type="InterPro" id="IPR027417">
    <property type="entry name" value="P-loop_NTPase"/>
</dbReference>
<feature type="domain" description="UvrD-like helicase C-terminal" evidence="17">
    <location>
        <begin position="558"/>
        <end position="849"/>
    </location>
</feature>
<keyword evidence="9" id="KW-0234">DNA repair</keyword>
<evidence type="ECO:0000256" key="12">
    <source>
        <dbReference type="ARBA" id="ARBA00034808"/>
    </source>
</evidence>
<keyword evidence="4 15" id="KW-0378">Hydrolase</keyword>